<keyword evidence="5 6" id="KW-0349">Heme</keyword>
<keyword evidence="8" id="KW-1185">Reference proteome</keyword>
<dbReference type="Proteomes" id="UP000664203">
    <property type="component" value="Unassembled WGS sequence"/>
</dbReference>
<evidence type="ECO:0000256" key="1">
    <source>
        <dbReference type="ARBA" id="ARBA00001971"/>
    </source>
</evidence>
<dbReference type="InterPro" id="IPR050121">
    <property type="entry name" value="Cytochrome_P450_monoxygenase"/>
</dbReference>
<dbReference type="PANTHER" id="PTHR24305">
    <property type="entry name" value="CYTOCHROME P450"/>
    <property type="match status" value="1"/>
</dbReference>
<keyword evidence="6" id="KW-0560">Oxidoreductase</keyword>
<reference evidence="7" key="1">
    <citation type="submission" date="2021-03" db="EMBL/GenBank/DDBJ databases">
        <authorList>
            <person name="Tagirdzhanova G."/>
        </authorList>
    </citation>
    <scope>NUCLEOTIDE SEQUENCE</scope>
</reference>
<feature type="binding site" description="axial binding residue" evidence="5">
    <location>
        <position position="470"/>
    </location>
    <ligand>
        <name>heme</name>
        <dbReference type="ChEBI" id="CHEBI:30413"/>
    </ligand>
    <ligandPart>
        <name>Fe</name>
        <dbReference type="ChEBI" id="CHEBI:18248"/>
    </ligandPart>
</feature>
<evidence type="ECO:0000256" key="6">
    <source>
        <dbReference type="RuleBase" id="RU000461"/>
    </source>
</evidence>
<dbReference type="SUPFAM" id="SSF48264">
    <property type="entry name" value="Cytochrome P450"/>
    <property type="match status" value="1"/>
</dbReference>
<dbReference type="Gene3D" id="1.10.630.10">
    <property type="entry name" value="Cytochrome P450"/>
    <property type="match status" value="1"/>
</dbReference>
<dbReference type="PROSITE" id="PS00086">
    <property type="entry name" value="CYTOCHROME_P450"/>
    <property type="match status" value="1"/>
</dbReference>
<dbReference type="CDD" id="cd11060">
    <property type="entry name" value="CYP57A1-like"/>
    <property type="match status" value="1"/>
</dbReference>
<proteinExistence type="inferred from homology"/>
<keyword evidence="4 5" id="KW-0408">Iron</keyword>
<organism evidence="7 8">
    <name type="scientific">Alectoria fallacina</name>
    <dbReference type="NCBI Taxonomy" id="1903189"/>
    <lineage>
        <taxon>Eukaryota</taxon>
        <taxon>Fungi</taxon>
        <taxon>Dikarya</taxon>
        <taxon>Ascomycota</taxon>
        <taxon>Pezizomycotina</taxon>
        <taxon>Lecanoromycetes</taxon>
        <taxon>OSLEUM clade</taxon>
        <taxon>Lecanoromycetidae</taxon>
        <taxon>Lecanorales</taxon>
        <taxon>Lecanorineae</taxon>
        <taxon>Parmeliaceae</taxon>
        <taxon>Alectoria</taxon>
    </lineage>
</organism>
<dbReference type="GO" id="GO:0005506">
    <property type="term" value="F:iron ion binding"/>
    <property type="evidence" value="ECO:0007669"/>
    <property type="project" value="InterPro"/>
</dbReference>
<gene>
    <name evidence="7" type="ORF">ALECFALPRED_000124</name>
</gene>
<comment type="similarity">
    <text evidence="2 6">Belongs to the cytochrome P450 family.</text>
</comment>
<comment type="cofactor">
    <cofactor evidence="1 5">
        <name>heme</name>
        <dbReference type="ChEBI" id="CHEBI:30413"/>
    </cofactor>
</comment>
<dbReference type="PANTHER" id="PTHR24305:SF232">
    <property type="entry name" value="P450, PUTATIVE (EUROFUNG)-RELATED"/>
    <property type="match status" value="1"/>
</dbReference>
<dbReference type="AlphaFoldDB" id="A0A8H3EAU5"/>
<dbReference type="PRINTS" id="PR00463">
    <property type="entry name" value="EP450I"/>
</dbReference>
<sequence length="523" mass="59535">MLASISFPSNLESWLPTTARAWLCVLTSIFIFRLLSLHYHNGLNKYNGPFLASLTDFWRLCHAYRNNDREPMIHMHDKYGDVVRMGPNVLSFRQPQAIRDIYGPKTHFKKSGYYPVNAAVGKGQVAHTLFSSPDPTWHYNLRRSIGASFTFSSAVGYEPFIESTISTFLKELDQRFAGKEGRDGIIDLHTWLLYFAFDVMSDLTYSARHGFLESGKDMFGIITYVKDFLSYGFLAGQMPTVDLFLRHNPILMWLEKREWIASNTFLGIPFAVNHIRERQARYDAEKHTANREDLLDKFLKAKRERPEIVTEREVLGLSLSMMIAGSETTAITLTAFFYYLLRHPQCYAKLQSELDTQLPPQDSKDHFHTTSFAAANAVPYLYACVQETFRLHPAFGFNLERIVPPSGAIICGYAIPSGTIVGVNAWVVQRDHSIFGADADEYRPERWLADAGVQQMEKTMFQFGAGEHICLGKNISTVEIYKVVPALMRNFEVGFHMAIRGWMANIFWRLDGAGESGEGMEAD</sequence>
<dbReference type="GO" id="GO:0016705">
    <property type="term" value="F:oxidoreductase activity, acting on paired donors, with incorporation or reduction of molecular oxygen"/>
    <property type="evidence" value="ECO:0007669"/>
    <property type="project" value="InterPro"/>
</dbReference>
<protein>
    <recommendedName>
        <fullName evidence="9">Cytochrome P450</fullName>
    </recommendedName>
</protein>
<evidence type="ECO:0000256" key="3">
    <source>
        <dbReference type="ARBA" id="ARBA00022723"/>
    </source>
</evidence>
<keyword evidence="6" id="KW-0503">Monooxygenase</keyword>
<accession>A0A8H3EAU5</accession>
<dbReference type="GO" id="GO:0020037">
    <property type="term" value="F:heme binding"/>
    <property type="evidence" value="ECO:0007669"/>
    <property type="project" value="InterPro"/>
</dbReference>
<name>A0A8H3EAU5_9LECA</name>
<keyword evidence="3 5" id="KW-0479">Metal-binding</keyword>
<evidence type="ECO:0000313" key="7">
    <source>
        <dbReference type="EMBL" id="CAF9903079.1"/>
    </source>
</evidence>
<evidence type="ECO:0000256" key="2">
    <source>
        <dbReference type="ARBA" id="ARBA00010617"/>
    </source>
</evidence>
<evidence type="ECO:0008006" key="9">
    <source>
        <dbReference type="Google" id="ProtNLM"/>
    </source>
</evidence>
<dbReference type="GO" id="GO:0004497">
    <property type="term" value="F:monooxygenase activity"/>
    <property type="evidence" value="ECO:0007669"/>
    <property type="project" value="UniProtKB-KW"/>
</dbReference>
<dbReference type="InterPro" id="IPR002401">
    <property type="entry name" value="Cyt_P450_E_grp-I"/>
</dbReference>
<comment type="caution">
    <text evidence="7">The sequence shown here is derived from an EMBL/GenBank/DDBJ whole genome shotgun (WGS) entry which is preliminary data.</text>
</comment>
<dbReference type="OrthoDB" id="3934656at2759"/>
<dbReference type="InterPro" id="IPR036396">
    <property type="entry name" value="Cyt_P450_sf"/>
</dbReference>
<dbReference type="InterPro" id="IPR001128">
    <property type="entry name" value="Cyt_P450"/>
</dbReference>
<evidence type="ECO:0000313" key="8">
    <source>
        <dbReference type="Proteomes" id="UP000664203"/>
    </source>
</evidence>
<dbReference type="Pfam" id="PF00067">
    <property type="entry name" value="p450"/>
    <property type="match status" value="1"/>
</dbReference>
<dbReference type="InterPro" id="IPR017972">
    <property type="entry name" value="Cyt_P450_CS"/>
</dbReference>
<evidence type="ECO:0000256" key="4">
    <source>
        <dbReference type="ARBA" id="ARBA00023004"/>
    </source>
</evidence>
<evidence type="ECO:0000256" key="5">
    <source>
        <dbReference type="PIRSR" id="PIRSR602401-1"/>
    </source>
</evidence>
<dbReference type="EMBL" id="CAJPDR010000001">
    <property type="protein sequence ID" value="CAF9903079.1"/>
    <property type="molecule type" value="Genomic_DNA"/>
</dbReference>
<dbReference type="PRINTS" id="PR00385">
    <property type="entry name" value="P450"/>
</dbReference>